<keyword evidence="3" id="KW-0808">Transferase</keyword>
<evidence type="ECO:0000256" key="3">
    <source>
        <dbReference type="ARBA" id="ARBA00022679"/>
    </source>
</evidence>
<proteinExistence type="inferred from homology"/>
<accession>A0ABD3PWX1</accession>
<evidence type="ECO:0000256" key="2">
    <source>
        <dbReference type="ARBA" id="ARBA00022603"/>
    </source>
</evidence>
<dbReference type="GO" id="GO:0032259">
    <property type="term" value="P:methylation"/>
    <property type="evidence" value="ECO:0007669"/>
    <property type="project" value="UniProtKB-KW"/>
</dbReference>
<dbReference type="CDD" id="cd02440">
    <property type="entry name" value="AdoMet_MTases"/>
    <property type="match status" value="1"/>
</dbReference>
<evidence type="ECO:0000313" key="6">
    <source>
        <dbReference type="EMBL" id="KAL3792438.1"/>
    </source>
</evidence>
<dbReference type="EMBL" id="JABMIG020000102">
    <property type="protein sequence ID" value="KAL3792438.1"/>
    <property type="molecule type" value="Genomic_DNA"/>
</dbReference>
<feature type="region of interest" description="Disordered" evidence="4">
    <location>
        <begin position="110"/>
        <end position="140"/>
    </location>
</feature>
<evidence type="ECO:0000256" key="4">
    <source>
        <dbReference type="SAM" id="MobiDB-lite"/>
    </source>
</evidence>
<dbReference type="InterPro" id="IPR051419">
    <property type="entry name" value="Lys/N-term_MeTrsfase_sf"/>
</dbReference>
<protein>
    <recommendedName>
        <fullName evidence="5">Methyltransferase type 11 domain-containing protein</fullName>
    </recommendedName>
</protein>
<feature type="domain" description="Methyltransferase type 11" evidence="5">
    <location>
        <begin position="135"/>
        <end position="202"/>
    </location>
</feature>
<dbReference type="AlphaFoldDB" id="A0ABD3PWX1"/>
<sequence length="248" mass="29003">MTRYDDVDYWDDRYSNDKEPFEWYQTYSGIRHFLTPKYLCHTGNAQTSQGNSADNKQTQSTTDREFPHANRDGFTYIANVDFSSVVIDQMKKKYTDDWYKEMHRRLREERKLKDVENNNSKTALNRTKLSDSSPARKEFKKKPVHNKMTFQCLDVTKKLEFDDESFDLIICKGMLDAILCNTNALVDKVKSMMSECHRVLDKEHGVMVVISYGRPEDRLECFDAAQWREVKTFTVPKPMVPGMTDVGA</sequence>
<feature type="compositionally biased region" description="Polar residues" evidence="4">
    <location>
        <begin position="117"/>
        <end position="133"/>
    </location>
</feature>
<dbReference type="PANTHER" id="PTHR12176:SF79">
    <property type="entry name" value="METHYLTRANSFERASE TYPE 11 DOMAIN-CONTAINING PROTEIN"/>
    <property type="match status" value="1"/>
</dbReference>
<dbReference type="InterPro" id="IPR029063">
    <property type="entry name" value="SAM-dependent_MTases_sf"/>
</dbReference>
<dbReference type="Gene3D" id="3.40.50.150">
    <property type="entry name" value="Vaccinia Virus protein VP39"/>
    <property type="match status" value="1"/>
</dbReference>
<reference evidence="6 7" key="1">
    <citation type="journal article" date="2020" name="G3 (Bethesda)">
        <title>Improved Reference Genome for Cyclotella cryptica CCMP332, a Model for Cell Wall Morphogenesis, Salinity Adaptation, and Lipid Production in Diatoms (Bacillariophyta).</title>
        <authorList>
            <person name="Roberts W.R."/>
            <person name="Downey K.M."/>
            <person name="Ruck E.C."/>
            <person name="Traller J.C."/>
            <person name="Alverson A.J."/>
        </authorList>
    </citation>
    <scope>NUCLEOTIDE SEQUENCE [LARGE SCALE GENOMIC DNA]</scope>
    <source>
        <strain evidence="6 7">CCMP332</strain>
    </source>
</reference>
<dbReference type="Proteomes" id="UP001516023">
    <property type="component" value="Unassembled WGS sequence"/>
</dbReference>
<dbReference type="PANTHER" id="PTHR12176">
    <property type="entry name" value="SAM-DEPENDENT METHYLTRANSFERASE SUPERFAMILY PROTEIN"/>
    <property type="match status" value="1"/>
</dbReference>
<feature type="compositionally biased region" description="Polar residues" evidence="4">
    <location>
        <begin position="44"/>
        <end position="61"/>
    </location>
</feature>
<name>A0ABD3PWX1_9STRA</name>
<comment type="caution">
    <text evidence="6">The sequence shown here is derived from an EMBL/GenBank/DDBJ whole genome shotgun (WGS) entry which is preliminary data.</text>
</comment>
<organism evidence="6 7">
    <name type="scientific">Cyclotella cryptica</name>
    <dbReference type="NCBI Taxonomy" id="29204"/>
    <lineage>
        <taxon>Eukaryota</taxon>
        <taxon>Sar</taxon>
        <taxon>Stramenopiles</taxon>
        <taxon>Ochrophyta</taxon>
        <taxon>Bacillariophyta</taxon>
        <taxon>Coscinodiscophyceae</taxon>
        <taxon>Thalassiosirophycidae</taxon>
        <taxon>Stephanodiscales</taxon>
        <taxon>Stephanodiscaceae</taxon>
        <taxon>Cyclotella</taxon>
    </lineage>
</organism>
<keyword evidence="2" id="KW-0489">Methyltransferase</keyword>
<dbReference type="SUPFAM" id="SSF53335">
    <property type="entry name" value="S-adenosyl-L-methionine-dependent methyltransferases"/>
    <property type="match status" value="1"/>
</dbReference>
<evidence type="ECO:0000313" key="7">
    <source>
        <dbReference type="Proteomes" id="UP001516023"/>
    </source>
</evidence>
<gene>
    <name evidence="6" type="ORF">HJC23_001556</name>
</gene>
<evidence type="ECO:0000259" key="5">
    <source>
        <dbReference type="Pfam" id="PF08241"/>
    </source>
</evidence>
<evidence type="ECO:0000256" key="1">
    <source>
        <dbReference type="ARBA" id="ARBA00008361"/>
    </source>
</evidence>
<keyword evidence="7" id="KW-1185">Reference proteome</keyword>
<dbReference type="InterPro" id="IPR013216">
    <property type="entry name" value="Methyltransf_11"/>
</dbReference>
<feature type="region of interest" description="Disordered" evidence="4">
    <location>
        <begin position="44"/>
        <end position="66"/>
    </location>
</feature>
<dbReference type="Pfam" id="PF08241">
    <property type="entry name" value="Methyltransf_11"/>
    <property type="match status" value="1"/>
</dbReference>
<dbReference type="GO" id="GO:0008168">
    <property type="term" value="F:methyltransferase activity"/>
    <property type="evidence" value="ECO:0007669"/>
    <property type="project" value="UniProtKB-KW"/>
</dbReference>
<comment type="similarity">
    <text evidence="1">Belongs to the methyltransferase superfamily.</text>
</comment>